<gene>
    <name evidence="4" type="ORF">QBC37DRAFT_105874</name>
</gene>
<keyword evidence="2" id="KW-1133">Transmembrane helix</keyword>
<feature type="compositionally biased region" description="Polar residues" evidence="1">
    <location>
        <begin position="292"/>
        <end position="301"/>
    </location>
</feature>
<dbReference type="AlphaFoldDB" id="A0AAN6YH16"/>
<proteinExistence type="predicted"/>
<feature type="region of interest" description="Disordered" evidence="1">
    <location>
        <begin position="316"/>
        <end position="343"/>
    </location>
</feature>
<evidence type="ECO:0000256" key="2">
    <source>
        <dbReference type="SAM" id="Phobius"/>
    </source>
</evidence>
<feature type="region of interest" description="Disordered" evidence="1">
    <location>
        <begin position="256"/>
        <end position="301"/>
    </location>
</feature>
<keyword evidence="5" id="KW-1185">Reference proteome</keyword>
<feature type="signal peptide" evidence="3">
    <location>
        <begin position="1"/>
        <end position="22"/>
    </location>
</feature>
<name>A0AAN6YH16_9PEZI</name>
<protein>
    <submittedName>
        <fullName evidence="4">Uncharacterized protein</fullName>
    </submittedName>
</protein>
<evidence type="ECO:0000313" key="5">
    <source>
        <dbReference type="Proteomes" id="UP001301769"/>
    </source>
</evidence>
<feature type="compositionally biased region" description="Low complexity" evidence="1">
    <location>
        <begin position="155"/>
        <end position="170"/>
    </location>
</feature>
<organism evidence="4 5">
    <name type="scientific">Rhypophila decipiens</name>
    <dbReference type="NCBI Taxonomy" id="261697"/>
    <lineage>
        <taxon>Eukaryota</taxon>
        <taxon>Fungi</taxon>
        <taxon>Dikarya</taxon>
        <taxon>Ascomycota</taxon>
        <taxon>Pezizomycotina</taxon>
        <taxon>Sordariomycetes</taxon>
        <taxon>Sordariomycetidae</taxon>
        <taxon>Sordariales</taxon>
        <taxon>Naviculisporaceae</taxon>
        <taxon>Rhypophila</taxon>
    </lineage>
</organism>
<feature type="region of interest" description="Disordered" evidence="1">
    <location>
        <begin position="140"/>
        <end position="184"/>
    </location>
</feature>
<keyword evidence="3" id="KW-0732">Signal</keyword>
<dbReference type="Proteomes" id="UP001301769">
    <property type="component" value="Unassembled WGS sequence"/>
</dbReference>
<reference evidence="4" key="2">
    <citation type="submission" date="2023-05" db="EMBL/GenBank/DDBJ databases">
        <authorList>
            <consortium name="Lawrence Berkeley National Laboratory"/>
            <person name="Steindorff A."/>
            <person name="Hensen N."/>
            <person name="Bonometti L."/>
            <person name="Westerberg I."/>
            <person name="Brannstrom I.O."/>
            <person name="Guillou S."/>
            <person name="Cros-Aarteil S."/>
            <person name="Calhoun S."/>
            <person name="Haridas S."/>
            <person name="Kuo A."/>
            <person name="Mondo S."/>
            <person name="Pangilinan J."/>
            <person name="Riley R."/>
            <person name="Labutti K."/>
            <person name="Andreopoulos B."/>
            <person name="Lipzen A."/>
            <person name="Chen C."/>
            <person name="Yanf M."/>
            <person name="Daum C."/>
            <person name="Ng V."/>
            <person name="Clum A."/>
            <person name="Ohm R."/>
            <person name="Martin F."/>
            <person name="Silar P."/>
            <person name="Natvig D."/>
            <person name="Lalanne C."/>
            <person name="Gautier V."/>
            <person name="Ament-Velasquez S.L."/>
            <person name="Kruys A."/>
            <person name="Hutchinson M.I."/>
            <person name="Powell A.J."/>
            <person name="Barry K."/>
            <person name="Miller A.N."/>
            <person name="Grigoriev I.V."/>
            <person name="Debuchy R."/>
            <person name="Gladieux P."/>
            <person name="Thoren M.H."/>
            <person name="Johannesson H."/>
        </authorList>
    </citation>
    <scope>NUCLEOTIDE SEQUENCE</scope>
    <source>
        <strain evidence="4">PSN293</strain>
    </source>
</reference>
<feature type="compositionally biased region" description="Polar residues" evidence="1">
    <location>
        <begin position="271"/>
        <end position="282"/>
    </location>
</feature>
<keyword evidence="2" id="KW-0812">Transmembrane</keyword>
<comment type="caution">
    <text evidence="4">The sequence shown here is derived from an EMBL/GenBank/DDBJ whole genome shotgun (WGS) entry which is preliminary data.</text>
</comment>
<keyword evidence="2" id="KW-0472">Membrane</keyword>
<sequence>MCRPRIPWLAASLLTLVSRSWAIPASDLFGRQSSTCPANFNQCNAGTLPDNFCCPSGTTCITLAGETSLLCCPGGSDCTRIRPISCNLELQNADRFPDAVIKTTALGGELASCGTNTCCPFGYICNAGSQCVKNINQNDAPVQSATPSPTPSPMPSGTETSPTSSPTESGIGEDPQQENTRSGPPVAVIAGATVGAVAVIVAAAVIAFILARKRKKEDRNGEMADTLKLTRSTSSFGNIISNPIVSESSTIRTDFGRFPSSARSRPYGDGESTTLQSPQSLSAFPRPPSPTQPRTKAARQSSIAYGFDAPATSPYIYGQNLHNEDSPTVPVTPRRAGQDREPSSVSINVFADPRTLTPERLGGTVNNQGYADRYNRMTTFTQMMEEADLGSVARGQSYVPYRPGSAAASQQGSPSALRRY</sequence>
<evidence type="ECO:0000256" key="1">
    <source>
        <dbReference type="SAM" id="MobiDB-lite"/>
    </source>
</evidence>
<dbReference type="EMBL" id="MU858073">
    <property type="protein sequence ID" value="KAK4215997.1"/>
    <property type="molecule type" value="Genomic_DNA"/>
</dbReference>
<feature type="transmembrane region" description="Helical" evidence="2">
    <location>
        <begin position="186"/>
        <end position="211"/>
    </location>
</feature>
<feature type="chain" id="PRO_5043039267" evidence="3">
    <location>
        <begin position="23"/>
        <end position="420"/>
    </location>
</feature>
<evidence type="ECO:0000256" key="3">
    <source>
        <dbReference type="SAM" id="SignalP"/>
    </source>
</evidence>
<evidence type="ECO:0000313" key="4">
    <source>
        <dbReference type="EMBL" id="KAK4215997.1"/>
    </source>
</evidence>
<reference evidence="4" key="1">
    <citation type="journal article" date="2023" name="Mol. Phylogenet. Evol.">
        <title>Genome-scale phylogeny and comparative genomics of the fungal order Sordariales.</title>
        <authorList>
            <person name="Hensen N."/>
            <person name="Bonometti L."/>
            <person name="Westerberg I."/>
            <person name="Brannstrom I.O."/>
            <person name="Guillou S."/>
            <person name="Cros-Aarteil S."/>
            <person name="Calhoun S."/>
            <person name="Haridas S."/>
            <person name="Kuo A."/>
            <person name="Mondo S."/>
            <person name="Pangilinan J."/>
            <person name="Riley R."/>
            <person name="LaButti K."/>
            <person name="Andreopoulos B."/>
            <person name="Lipzen A."/>
            <person name="Chen C."/>
            <person name="Yan M."/>
            <person name="Daum C."/>
            <person name="Ng V."/>
            <person name="Clum A."/>
            <person name="Steindorff A."/>
            <person name="Ohm R.A."/>
            <person name="Martin F."/>
            <person name="Silar P."/>
            <person name="Natvig D.O."/>
            <person name="Lalanne C."/>
            <person name="Gautier V."/>
            <person name="Ament-Velasquez S.L."/>
            <person name="Kruys A."/>
            <person name="Hutchinson M.I."/>
            <person name="Powell A.J."/>
            <person name="Barry K."/>
            <person name="Miller A.N."/>
            <person name="Grigoriev I.V."/>
            <person name="Debuchy R."/>
            <person name="Gladieux P."/>
            <person name="Hiltunen Thoren M."/>
            <person name="Johannesson H."/>
        </authorList>
    </citation>
    <scope>NUCLEOTIDE SEQUENCE</scope>
    <source>
        <strain evidence="4">PSN293</strain>
    </source>
</reference>
<accession>A0AAN6YH16</accession>